<gene>
    <name evidence="1" type="ORF">MSUIS_05550</name>
</gene>
<reference evidence="1 2" key="1">
    <citation type="journal article" date="2011" name="J. Bacteriol.">
        <title>Complete genome sequence of the hemotrophic Mycoplasma suis strain KI3806.</title>
        <authorList>
            <person name="Oehlerking J."/>
            <person name="Kube M."/>
            <person name="Felder K.M."/>
            <person name="Matter D."/>
            <person name="Wittenbrink M.M."/>
            <person name="Schwarzenbach S."/>
            <person name="Kramer M.M."/>
            <person name="Hoelzle K."/>
            <person name="Hoelzle L.E."/>
        </authorList>
    </citation>
    <scope>NUCLEOTIDE SEQUENCE [LARGE SCALE GENOMIC DNA]</scope>
    <source>
        <strain evidence="2">KI_3806</strain>
    </source>
</reference>
<dbReference type="HOGENOM" id="CLU_2585946_0_0_14"/>
<sequence length="80" mass="9161">MTLWSKGLLGFVTIASTSGMIGSKYWKSDFEINSSPIIEENREQKEIKNDKFVAAWSVKVPYGSSSSDYYNSAKEQWNWI</sequence>
<organism evidence="1 2">
    <name type="scientific">Mycoplasma suis (strain KI_3806)</name>
    <dbReference type="NCBI Taxonomy" id="708248"/>
    <lineage>
        <taxon>Bacteria</taxon>
        <taxon>Bacillati</taxon>
        <taxon>Mycoplasmatota</taxon>
        <taxon>Mollicutes</taxon>
        <taxon>Mycoplasmataceae</taxon>
        <taxon>Mycoplasma</taxon>
    </lineage>
</organism>
<dbReference type="EMBL" id="FQ790233">
    <property type="protein sequence ID" value="CBZ40648.1"/>
    <property type="molecule type" value="Genomic_DNA"/>
</dbReference>
<protein>
    <submittedName>
        <fullName evidence="1">Uncharacterized protein</fullName>
    </submittedName>
</protein>
<dbReference type="KEGG" id="msk:MSUIS_05550"/>
<proteinExistence type="predicted"/>
<evidence type="ECO:0000313" key="1">
    <source>
        <dbReference type="EMBL" id="CBZ40648.1"/>
    </source>
</evidence>
<accession>F0V1W7</accession>
<name>F0V1W7_MYCS3</name>
<dbReference type="Proteomes" id="UP000008645">
    <property type="component" value="Chromosome"/>
</dbReference>
<evidence type="ECO:0000313" key="2">
    <source>
        <dbReference type="Proteomes" id="UP000008645"/>
    </source>
</evidence>
<dbReference type="RefSeq" id="WP_013609251.1">
    <property type="nucleotide sequence ID" value="NC_015153.1"/>
</dbReference>
<dbReference type="AlphaFoldDB" id="F0V1W7"/>